<evidence type="ECO:0000256" key="2">
    <source>
        <dbReference type="RuleBase" id="RU363116"/>
    </source>
</evidence>
<dbReference type="Proteomes" id="UP000078348">
    <property type="component" value="Unassembled WGS sequence"/>
</dbReference>
<dbReference type="PANTHER" id="PTHR23248">
    <property type="entry name" value="PHOSPHOLIPID SCRAMBLASE-RELATED"/>
    <property type="match status" value="1"/>
</dbReference>
<dbReference type="GO" id="GO:0017128">
    <property type="term" value="F:phospholipid scramblase activity"/>
    <property type="evidence" value="ECO:0007669"/>
    <property type="project" value="InterPro"/>
</dbReference>
<evidence type="ECO:0000313" key="4">
    <source>
        <dbReference type="Proteomes" id="UP000078348"/>
    </source>
</evidence>
<organism evidence="3 4">
    <name type="scientific">Blastocystis sp. subtype 1 (strain ATCC 50177 / NandII)</name>
    <dbReference type="NCBI Taxonomy" id="478820"/>
    <lineage>
        <taxon>Eukaryota</taxon>
        <taxon>Sar</taxon>
        <taxon>Stramenopiles</taxon>
        <taxon>Bigyra</taxon>
        <taxon>Opalozoa</taxon>
        <taxon>Opalinata</taxon>
        <taxon>Blastocystidae</taxon>
        <taxon>Blastocystis</taxon>
    </lineage>
</organism>
<dbReference type="GO" id="GO:0005886">
    <property type="term" value="C:plasma membrane"/>
    <property type="evidence" value="ECO:0007669"/>
    <property type="project" value="TreeGrafter"/>
</dbReference>
<comment type="similarity">
    <text evidence="1 2">Belongs to the phospholipid scramblase family.</text>
</comment>
<dbReference type="PANTHER" id="PTHR23248:SF9">
    <property type="entry name" value="PHOSPHOLIPID SCRAMBLASE"/>
    <property type="match status" value="1"/>
</dbReference>
<dbReference type="InterPro" id="IPR005552">
    <property type="entry name" value="Scramblase"/>
</dbReference>
<dbReference type="OrthoDB" id="444338at2759"/>
<proteinExistence type="inferred from homology"/>
<dbReference type="Pfam" id="PF03803">
    <property type="entry name" value="Scramblase"/>
    <property type="match status" value="1"/>
</dbReference>
<keyword evidence="4" id="KW-1185">Reference proteome</keyword>
<gene>
    <name evidence="3" type="ORF">AV274_6534</name>
</gene>
<dbReference type="InterPro" id="IPR025659">
    <property type="entry name" value="Tubby-like_C"/>
</dbReference>
<comment type="caution">
    <text evidence="3">The sequence shown here is derived from an EMBL/GenBank/DDBJ whole genome shotgun (WGS) entry which is preliminary data.</text>
</comment>
<protein>
    <recommendedName>
        <fullName evidence="2">Phospholipid scramblase</fullName>
    </recommendedName>
</protein>
<reference evidence="3 4" key="1">
    <citation type="submission" date="2016-05" db="EMBL/GenBank/DDBJ databases">
        <title>Nuclear genome of Blastocystis sp. subtype 1 NandII.</title>
        <authorList>
            <person name="Gentekaki E."/>
            <person name="Curtis B."/>
            <person name="Stairs C."/>
            <person name="Eme L."/>
            <person name="Herman E."/>
            <person name="Klimes V."/>
            <person name="Arias M.C."/>
            <person name="Elias M."/>
            <person name="Hilliou F."/>
            <person name="Klute M."/>
            <person name="Malik S.-B."/>
            <person name="Pightling A."/>
            <person name="Rachubinski R."/>
            <person name="Salas D."/>
            <person name="Schlacht A."/>
            <person name="Suga H."/>
            <person name="Archibald J."/>
            <person name="Ball S.G."/>
            <person name="Clark G."/>
            <person name="Dacks J."/>
            <person name="Van Der Giezen M."/>
            <person name="Tsaousis A."/>
            <person name="Roger A."/>
        </authorList>
    </citation>
    <scope>NUCLEOTIDE SEQUENCE [LARGE SCALE GENOMIC DNA]</scope>
    <source>
        <strain evidence="4">ATCC 50177 / NandII</strain>
    </source>
</reference>
<dbReference type="SUPFAM" id="SSF54518">
    <property type="entry name" value="Tubby C-terminal domain-like"/>
    <property type="match status" value="1"/>
</dbReference>
<dbReference type="AlphaFoldDB" id="A0A196S3V7"/>
<sequence>MNPTPIVPVGAPPTVPVVPMEPAMAPVVQPVMQPGMPEPMPPMMASTRAAPMQPPMQPMTPPVVQPAMQPPMVPVMQPSAQPGMQPPAVPVVQPGMQPPMVPAGQPGMQPPMVPAGQPGMPPVPSTNQSAINHLTTLSTFGGVYVEQKVEMLEVFTGFETENRYAIYLTGSDCQRGATQMPYFYAVEKSECCHRNCCGSDRGFEMDIIGPDGGVAMHLDRPFKCSSCGCGCCLLPEMSIQDGMGNLVGSVQNRFECCGDLFDILDQSGIPVLTIHGECCQIGKFCPCSEVVFDVMNPQTGSTGSIKKIWSGAARELFTDADSFTLSFPPDATVYQKMLLLGAVFLIDFMFFEDTNHDDHDSD</sequence>
<name>A0A196S3V7_BLAHN</name>
<dbReference type="EMBL" id="LXWW01000578">
    <property type="protein sequence ID" value="OAO11833.1"/>
    <property type="molecule type" value="Genomic_DNA"/>
</dbReference>
<accession>A0A196S3V7</accession>
<evidence type="ECO:0000256" key="1">
    <source>
        <dbReference type="ARBA" id="ARBA00005350"/>
    </source>
</evidence>
<evidence type="ECO:0000313" key="3">
    <source>
        <dbReference type="EMBL" id="OAO11833.1"/>
    </source>
</evidence>